<feature type="domain" description="GAF" evidence="2">
    <location>
        <begin position="6"/>
        <end position="160"/>
    </location>
</feature>
<dbReference type="FunFam" id="3.30.450.40:FF:000008">
    <property type="entry name" value="GAF domain-containing proteins"/>
    <property type="match status" value="1"/>
</dbReference>
<comment type="caution">
    <text evidence="3">The sequence shown here is derived from an EMBL/GenBank/DDBJ whole genome shotgun (WGS) entry which is preliminary data.</text>
</comment>
<dbReference type="BioCyc" id="EBAC796937-HMP:GMGH-1211-MONOMER"/>
<dbReference type="PROSITE" id="PS01320">
    <property type="entry name" value="UPF0067"/>
    <property type="match status" value="1"/>
</dbReference>
<dbReference type="InterPro" id="IPR029016">
    <property type="entry name" value="GAF-like_dom_sf"/>
</dbReference>
<dbReference type="InterPro" id="IPR003018">
    <property type="entry name" value="GAF"/>
</dbReference>
<dbReference type="Pfam" id="PF01590">
    <property type="entry name" value="GAF"/>
    <property type="match status" value="1"/>
</dbReference>
<organism evidence="3 4">
    <name type="scientific">Peptoanaerobacter stomatis</name>
    <dbReference type="NCBI Taxonomy" id="796937"/>
    <lineage>
        <taxon>Bacteria</taxon>
        <taxon>Bacillati</taxon>
        <taxon>Bacillota</taxon>
        <taxon>Clostridia</taxon>
        <taxon>Peptostreptococcales</taxon>
        <taxon>Filifactoraceae</taxon>
        <taxon>Peptoanaerobacter</taxon>
    </lineage>
</organism>
<evidence type="ECO:0000256" key="1">
    <source>
        <dbReference type="ARBA" id="ARBA00038454"/>
    </source>
</evidence>
<dbReference type="PANTHER" id="PTHR21021:SF15">
    <property type="entry name" value="FREE METHIONINE-R-SULFOXIDE REDUCTASE"/>
    <property type="match status" value="1"/>
</dbReference>
<sequence>MQDYLLLELSIKSIANSDDRFISKLSNLSAVIYQYMDRLNWAGFYILDETWNNLYLGPFQGKMACSNIKISEGVCGKAVRDNAVQRVSDVHSFEGHIACDSDSKSEIVLPLKKDCKIWGVLDIDSPKKNRFSQEDEEFLTRMAQIIGENVFEEKKVYEGLFTNQWI</sequence>
<evidence type="ECO:0000313" key="4">
    <source>
        <dbReference type="Proteomes" id="UP000006437"/>
    </source>
</evidence>
<reference evidence="3 4" key="1">
    <citation type="submission" date="2011-08" db="EMBL/GenBank/DDBJ databases">
        <title>The Genome Sequence of Eubacteriaceae bacterium ACC19a.</title>
        <authorList>
            <consortium name="The Broad Institute Genome Sequencing Platform"/>
            <person name="Earl A."/>
            <person name="Ward D."/>
            <person name="Feldgarden M."/>
            <person name="Gevers D."/>
            <person name="Sizova M."/>
            <person name="Hazen A."/>
            <person name="Epstein S."/>
            <person name="Young S.K."/>
            <person name="Zeng Q."/>
            <person name="Gargeya S."/>
            <person name="Fitzgerald M."/>
            <person name="Haas B."/>
            <person name="Abouelleil A."/>
            <person name="Alvarado L."/>
            <person name="Arachchi H.M."/>
            <person name="Berlin A."/>
            <person name="Brown A."/>
            <person name="Chapman S.B."/>
            <person name="Chen Z."/>
            <person name="Dunbar C."/>
            <person name="Freedman E."/>
            <person name="Gearin G."/>
            <person name="Gellesch M."/>
            <person name="Goldberg J."/>
            <person name="Griggs A."/>
            <person name="Gujja S."/>
            <person name="Heiman D."/>
            <person name="Howarth C."/>
            <person name="Larson L."/>
            <person name="Lui A."/>
            <person name="MacDonald P.J.P."/>
            <person name="Montmayeur A."/>
            <person name="Murphy C."/>
            <person name="Neiman D."/>
            <person name="Pearson M."/>
            <person name="Priest M."/>
            <person name="Roberts A."/>
            <person name="Saif S."/>
            <person name="Shea T."/>
            <person name="Shenoy N."/>
            <person name="Sisk P."/>
            <person name="Stolte C."/>
            <person name="Sykes S."/>
            <person name="Wortman J."/>
            <person name="Nusbaum C."/>
            <person name="Birren B."/>
        </authorList>
    </citation>
    <scope>NUCLEOTIDE SEQUENCE [LARGE SCALE GENOMIC DNA]</scope>
    <source>
        <strain evidence="3 4">ACC19a</strain>
    </source>
</reference>
<dbReference type="GO" id="GO:0005829">
    <property type="term" value="C:cytosol"/>
    <property type="evidence" value="ECO:0007669"/>
    <property type="project" value="TreeGrafter"/>
</dbReference>
<dbReference type="EMBL" id="AFZE01000003">
    <property type="protein sequence ID" value="EHL16367.1"/>
    <property type="molecule type" value="Genomic_DNA"/>
</dbReference>
<dbReference type="Proteomes" id="UP000006437">
    <property type="component" value="Unassembled WGS sequence"/>
</dbReference>
<proteinExistence type="inferred from homology"/>
<accession>G9WYF6</accession>
<protein>
    <recommendedName>
        <fullName evidence="2">GAF domain-containing protein</fullName>
    </recommendedName>
</protein>
<dbReference type="InterPro" id="IPR051330">
    <property type="entry name" value="Phosphatase_reg/MetRdx"/>
</dbReference>
<dbReference type="HOGENOM" id="CLU_077738_2_0_9"/>
<name>G9WYF6_9FIRM</name>
<comment type="similarity">
    <text evidence="1">Belongs to the free Met sulfoxide reductase family.</text>
</comment>
<evidence type="ECO:0000259" key="2">
    <source>
        <dbReference type="SMART" id="SM00065"/>
    </source>
</evidence>
<dbReference type="PANTHER" id="PTHR21021">
    <property type="entry name" value="GAF/PUTATIVE CYTOSKELETAL PROTEIN"/>
    <property type="match status" value="1"/>
</dbReference>
<gene>
    <name evidence="3" type="ORF">HMPREF9629_01207</name>
</gene>
<dbReference type="RefSeq" id="WP_009525442.1">
    <property type="nucleotide sequence ID" value="NZ_JH414552.1"/>
</dbReference>
<dbReference type="InterPro" id="IPR000614">
    <property type="entry name" value="FRMsr_CS"/>
</dbReference>
<evidence type="ECO:0000313" key="3">
    <source>
        <dbReference type="EMBL" id="EHL16367.1"/>
    </source>
</evidence>
<dbReference type="SMART" id="SM00065">
    <property type="entry name" value="GAF"/>
    <property type="match status" value="1"/>
</dbReference>
<dbReference type="GO" id="GO:0033745">
    <property type="term" value="F:L-methionine-(R)-S-oxide reductase activity"/>
    <property type="evidence" value="ECO:0007669"/>
    <property type="project" value="TreeGrafter"/>
</dbReference>
<dbReference type="SUPFAM" id="SSF55781">
    <property type="entry name" value="GAF domain-like"/>
    <property type="match status" value="1"/>
</dbReference>
<dbReference type="AlphaFoldDB" id="G9WYF6"/>
<dbReference type="Gene3D" id="3.30.450.40">
    <property type="match status" value="1"/>
</dbReference>